<gene>
    <name evidence="4" type="ORF">B5F11_08400</name>
    <name evidence="5" type="ORF">DXC40_09415</name>
    <name evidence="3" type="ORF">ERS852551_00380</name>
</gene>
<keyword evidence="1" id="KW-0560">Oxidoreductase</keyword>
<dbReference type="InterPro" id="IPR052198">
    <property type="entry name" value="IorB_Oxidoreductase"/>
</dbReference>
<evidence type="ECO:0000313" key="4">
    <source>
        <dbReference type="EMBL" id="OUP69651.1"/>
    </source>
</evidence>
<dbReference type="Proteomes" id="UP000260828">
    <property type="component" value="Unassembled WGS sequence"/>
</dbReference>
<reference evidence="7" key="2">
    <citation type="submission" date="2017-04" db="EMBL/GenBank/DDBJ databases">
        <title>Function of individual gut microbiota members based on whole genome sequencing of pure cultures obtained from chicken caecum.</title>
        <authorList>
            <person name="Medvecky M."/>
            <person name="Cejkova D."/>
            <person name="Polansky O."/>
            <person name="Karasova D."/>
            <person name="Kubasova T."/>
            <person name="Cizek A."/>
            <person name="Rychlik I."/>
        </authorList>
    </citation>
    <scope>NUCLEOTIDE SEQUENCE [LARGE SCALE GENOMIC DNA]</scope>
    <source>
        <strain evidence="7">An175</strain>
    </source>
</reference>
<dbReference type="Gene3D" id="3.40.920.10">
    <property type="entry name" value="Pyruvate-ferredoxin oxidoreductase, PFOR, domain III"/>
    <property type="match status" value="1"/>
</dbReference>
<organism evidence="3 6">
    <name type="scientific">Anaerotruncus colihominis</name>
    <dbReference type="NCBI Taxonomy" id="169435"/>
    <lineage>
        <taxon>Bacteria</taxon>
        <taxon>Bacillati</taxon>
        <taxon>Bacillota</taxon>
        <taxon>Clostridia</taxon>
        <taxon>Eubacteriales</taxon>
        <taxon>Oscillospiraceae</taxon>
        <taxon>Anaerotruncus</taxon>
    </lineage>
</organism>
<dbReference type="NCBIfam" id="NF005325">
    <property type="entry name" value="PRK06853.1-5"/>
    <property type="match status" value="1"/>
</dbReference>
<dbReference type="Proteomes" id="UP000196386">
    <property type="component" value="Unassembled WGS sequence"/>
</dbReference>
<dbReference type="PANTHER" id="PTHR43854:SF1">
    <property type="entry name" value="INDOLEPYRUVATE OXIDOREDUCTASE SUBUNIT IORB"/>
    <property type="match status" value="1"/>
</dbReference>
<dbReference type="OrthoDB" id="9789125at2"/>
<dbReference type="InterPro" id="IPR002869">
    <property type="entry name" value="Pyrv_flavodox_OxRed_cen"/>
</dbReference>
<dbReference type="RefSeq" id="WP_055243902.1">
    <property type="nucleotide sequence ID" value="NZ_CABIWA010000001.1"/>
</dbReference>
<reference evidence="5 8" key="4">
    <citation type="submission" date="2018-08" db="EMBL/GenBank/DDBJ databases">
        <title>A genome reference for cultivated species of the human gut microbiota.</title>
        <authorList>
            <person name="Zou Y."/>
            <person name="Xue W."/>
            <person name="Luo G."/>
        </authorList>
    </citation>
    <scope>NUCLEOTIDE SEQUENCE [LARGE SCALE GENOMIC DNA]</scope>
    <source>
        <strain evidence="5 8">TF05-12AC</strain>
    </source>
</reference>
<dbReference type="EMBL" id="NFKP01000008">
    <property type="protein sequence ID" value="OUP69651.1"/>
    <property type="molecule type" value="Genomic_DNA"/>
</dbReference>
<evidence type="ECO:0000256" key="1">
    <source>
        <dbReference type="ARBA" id="ARBA00023002"/>
    </source>
</evidence>
<dbReference type="EMBL" id="QVME01000004">
    <property type="protein sequence ID" value="RGE67701.1"/>
    <property type="molecule type" value="Genomic_DNA"/>
</dbReference>
<dbReference type="EMBL" id="CZBE01000002">
    <property type="protein sequence ID" value="CUP30449.1"/>
    <property type="molecule type" value="Genomic_DNA"/>
</dbReference>
<dbReference type="Proteomes" id="UP000095765">
    <property type="component" value="Unassembled WGS sequence"/>
</dbReference>
<evidence type="ECO:0000313" key="6">
    <source>
        <dbReference type="Proteomes" id="UP000095765"/>
    </source>
</evidence>
<reference evidence="3 6" key="1">
    <citation type="submission" date="2015-09" db="EMBL/GenBank/DDBJ databases">
        <authorList>
            <consortium name="Pathogen Informatics"/>
        </authorList>
    </citation>
    <scope>NUCLEOTIDE SEQUENCE [LARGE SCALE GENOMIC DNA]</scope>
    <source>
        <strain evidence="3 6">2789STDY5834939</strain>
    </source>
</reference>
<dbReference type="PANTHER" id="PTHR43854">
    <property type="entry name" value="INDOLEPYRUVATE OXIDOREDUCTASE SUBUNIT IORB"/>
    <property type="match status" value="1"/>
</dbReference>
<protein>
    <submittedName>
        <fullName evidence="3">Indolepyruvate oxidoreductase subunit beta</fullName>
    </submittedName>
</protein>
<reference evidence="4" key="3">
    <citation type="journal article" date="2018" name="BMC Genomics">
        <title>Whole genome sequencing and function prediction of 133 gut anaerobes isolated from chicken caecum in pure cultures.</title>
        <authorList>
            <person name="Medvecky M."/>
            <person name="Cejkova D."/>
            <person name="Polansky O."/>
            <person name="Karasova D."/>
            <person name="Kubasova T."/>
            <person name="Cizek A."/>
            <person name="Rychlik I."/>
        </authorList>
    </citation>
    <scope>NUCLEOTIDE SEQUENCE</scope>
    <source>
        <strain evidence="4">An175</strain>
    </source>
</reference>
<name>A0A174M9N1_9FIRM</name>
<proteinExistence type="predicted"/>
<evidence type="ECO:0000313" key="7">
    <source>
        <dbReference type="Proteomes" id="UP000196386"/>
    </source>
</evidence>
<dbReference type="InterPro" id="IPR019752">
    <property type="entry name" value="Pyrv/ketoisovalerate_OxRed_cat"/>
</dbReference>
<sequence length="192" mass="20380">MTGVKSVMIVGVGGQGSLLASKLLGNVLMAQGHDVKVSEVHGMSQRGGSVVTYVRYGDRVYSPIVARGEADAIVSFERLEAARWLPYLKQGGRLIVNDQRISPMPVITGTMEYPADIIEKLRGKGADVVACDALALAGQAGSAKAVNVVLMGVLSTLLDIPEAVWQAALEACVPPKFLELNKKAFALGRAYR</sequence>
<dbReference type="GeneID" id="72464771"/>
<evidence type="ECO:0000313" key="3">
    <source>
        <dbReference type="EMBL" id="CUP30449.1"/>
    </source>
</evidence>
<feature type="domain" description="Pyruvate/ketoisovalerate oxidoreductase catalytic" evidence="2">
    <location>
        <begin position="13"/>
        <end position="189"/>
    </location>
</feature>
<evidence type="ECO:0000313" key="8">
    <source>
        <dbReference type="Proteomes" id="UP000260828"/>
    </source>
</evidence>
<dbReference type="SUPFAM" id="SSF53323">
    <property type="entry name" value="Pyruvate-ferredoxin oxidoreductase, PFOR, domain III"/>
    <property type="match status" value="1"/>
</dbReference>
<dbReference type="GO" id="GO:0016903">
    <property type="term" value="F:oxidoreductase activity, acting on the aldehyde or oxo group of donors"/>
    <property type="evidence" value="ECO:0007669"/>
    <property type="project" value="InterPro"/>
</dbReference>
<accession>A0A174M9N1</accession>
<evidence type="ECO:0000313" key="5">
    <source>
        <dbReference type="EMBL" id="RGE67701.1"/>
    </source>
</evidence>
<dbReference type="Pfam" id="PF01558">
    <property type="entry name" value="POR"/>
    <property type="match status" value="1"/>
</dbReference>
<evidence type="ECO:0000259" key="2">
    <source>
        <dbReference type="Pfam" id="PF01558"/>
    </source>
</evidence>
<dbReference type="NCBIfam" id="NF005322">
    <property type="entry name" value="PRK06853.1-2"/>
    <property type="match status" value="1"/>
</dbReference>
<keyword evidence="3" id="KW-0670">Pyruvate</keyword>
<dbReference type="AlphaFoldDB" id="A0A174M9N1"/>